<organism evidence="1 2">
    <name type="scientific">Rudaeicoccus suwonensis</name>
    <dbReference type="NCBI Taxonomy" id="657409"/>
    <lineage>
        <taxon>Bacteria</taxon>
        <taxon>Bacillati</taxon>
        <taxon>Actinomycetota</taxon>
        <taxon>Actinomycetes</taxon>
        <taxon>Micrococcales</taxon>
        <taxon>Dermacoccaceae</taxon>
        <taxon>Rudaeicoccus</taxon>
    </lineage>
</organism>
<evidence type="ECO:0000313" key="1">
    <source>
        <dbReference type="EMBL" id="TWE12753.1"/>
    </source>
</evidence>
<dbReference type="Proteomes" id="UP000318297">
    <property type="component" value="Unassembled WGS sequence"/>
</dbReference>
<dbReference type="AlphaFoldDB" id="A0A561EAV6"/>
<evidence type="ECO:0000313" key="2">
    <source>
        <dbReference type="Proteomes" id="UP000318297"/>
    </source>
</evidence>
<gene>
    <name evidence="1" type="ORF">BKA23_1571</name>
</gene>
<name>A0A561EAV6_9MICO</name>
<dbReference type="NCBIfam" id="TIGR03843">
    <property type="entry name" value="SCO1664 family protein"/>
    <property type="match status" value="1"/>
</dbReference>
<comment type="caution">
    <text evidence="1">The sequence shown here is derived from an EMBL/GenBank/DDBJ whole genome shotgun (WGS) entry which is preliminary data.</text>
</comment>
<sequence>MPTDTSAEHILQLLQDGELEVEGRLTDASNTVLRVWAEVSGSRIPAVYKPIRGERPLWDFPDGTLAARERAAYLVSVAGGWSCIPPTVLRDGPFGEGSVQQWVGALDEREDPDLLRVDPPRGVPSGYLPVVGLSDEDDAPLVVSHASDRQLRDIALLDIVLNNADRKGSALIPEADRLYAVDHGLTLHEEDKLRTVLWGFAGSRLRTDEIQRLSELQDAVAGTLGQQLRELVTRAELEALEARIAILLRQARFPEPPDHRHPLPWPLW</sequence>
<dbReference type="RefSeq" id="WP_211841622.1">
    <property type="nucleotide sequence ID" value="NZ_VIVQ01000001.1"/>
</dbReference>
<dbReference type="InterPro" id="IPR022292">
    <property type="entry name" value="CHP03843"/>
</dbReference>
<dbReference type="EMBL" id="VIVQ01000001">
    <property type="protein sequence ID" value="TWE12753.1"/>
    <property type="molecule type" value="Genomic_DNA"/>
</dbReference>
<proteinExistence type="predicted"/>
<keyword evidence="2" id="KW-1185">Reference proteome</keyword>
<reference evidence="1 2" key="1">
    <citation type="submission" date="2019-06" db="EMBL/GenBank/DDBJ databases">
        <title>Sequencing the genomes of 1000 actinobacteria strains.</title>
        <authorList>
            <person name="Klenk H.-P."/>
        </authorList>
    </citation>
    <scope>NUCLEOTIDE SEQUENCE [LARGE SCALE GENOMIC DNA]</scope>
    <source>
        <strain evidence="1 2">DSM 19560</strain>
    </source>
</reference>
<protein>
    <submittedName>
        <fullName evidence="1">Putative repeat protein (TIGR03843 family)</fullName>
    </submittedName>
</protein>
<accession>A0A561EAV6</accession>